<reference evidence="2 3" key="1">
    <citation type="submission" date="2022-11" db="UniProtKB">
        <authorList>
            <consortium name="WormBaseParasite"/>
        </authorList>
    </citation>
    <scope>IDENTIFICATION</scope>
</reference>
<protein>
    <submittedName>
        <fullName evidence="2 3">Phlebovirus glycoprotein G2 fusion domain-containing protein</fullName>
    </submittedName>
</protein>
<evidence type="ECO:0000313" key="2">
    <source>
        <dbReference type="WBParaSite" id="PgR004_g250_t01"/>
    </source>
</evidence>
<dbReference type="WBParaSite" id="PgR004_g250_t01">
    <property type="protein sequence ID" value="PgR004_g250_t01"/>
    <property type="gene ID" value="PgR004_g250"/>
</dbReference>
<dbReference type="WBParaSite" id="PgR004_g250_t03">
    <property type="protein sequence ID" value="PgR004_g250_t03"/>
    <property type="gene ID" value="PgR004_g250"/>
</dbReference>
<name>A0A915AC45_PARUN</name>
<accession>A0A915AC45</accession>
<evidence type="ECO:0000313" key="3">
    <source>
        <dbReference type="WBParaSite" id="PgR004_g250_t03"/>
    </source>
</evidence>
<proteinExistence type="predicted"/>
<evidence type="ECO:0000313" key="1">
    <source>
        <dbReference type="Proteomes" id="UP000887569"/>
    </source>
</evidence>
<keyword evidence="1" id="KW-1185">Reference proteome</keyword>
<organism evidence="1 2">
    <name type="scientific">Parascaris univalens</name>
    <name type="common">Nematode worm</name>
    <dbReference type="NCBI Taxonomy" id="6257"/>
    <lineage>
        <taxon>Eukaryota</taxon>
        <taxon>Metazoa</taxon>
        <taxon>Ecdysozoa</taxon>
        <taxon>Nematoda</taxon>
        <taxon>Chromadorea</taxon>
        <taxon>Rhabditida</taxon>
        <taxon>Spirurina</taxon>
        <taxon>Ascaridomorpha</taxon>
        <taxon>Ascaridoidea</taxon>
        <taxon>Ascarididae</taxon>
        <taxon>Parascaris</taxon>
    </lineage>
</organism>
<dbReference type="AlphaFoldDB" id="A0A915AC45"/>
<dbReference type="Proteomes" id="UP000887569">
    <property type="component" value="Unplaced"/>
</dbReference>
<sequence length="64" mass="7452">MHLKVASASRFISFLPERKICKRLKIALKMLLLCCFATVSNVLSKNATCTNEFQKRELFLSFRR</sequence>